<evidence type="ECO:0000313" key="8">
    <source>
        <dbReference type="Proteomes" id="UP000325055"/>
    </source>
</evidence>
<dbReference type="AlphaFoldDB" id="A0A5M6A3Y8"/>
<gene>
    <name evidence="7" type="ORF">F2Y86_26795</name>
</gene>
<feature type="transmembrane region" description="Helical" evidence="6">
    <location>
        <begin position="389"/>
        <end position="408"/>
    </location>
</feature>
<feature type="transmembrane region" description="Helical" evidence="6">
    <location>
        <begin position="98"/>
        <end position="121"/>
    </location>
</feature>
<proteinExistence type="predicted"/>
<name>A0A5M6A3Y8_9BACE</name>
<feature type="transmembrane region" description="Helical" evidence="6">
    <location>
        <begin position="285"/>
        <end position="307"/>
    </location>
</feature>
<feature type="transmembrane region" description="Helical" evidence="6">
    <location>
        <begin position="245"/>
        <end position="273"/>
    </location>
</feature>
<dbReference type="PANTHER" id="PTHR30250:SF26">
    <property type="entry name" value="PSMA PROTEIN"/>
    <property type="match status" value="1"/>
</dbReference>
<feature type="transmembrane region" description="Helical" evidence="6">
    <location>
        <begin position="26"/>
        <end position="50"/>
    </location>
</feature>
<reference evidence="7 8" key="1">
    <citation type="journal article" date="2019" name="Nat. Med.">
        <title>A library of human gut bacterial isolates paired with longitudinal multiomics data enables mechanistic microbiome research.</title>
        <authorList>
            <person name="Poyet M."/>
            <person name="Groussin M."/>
            <person name="Gibbons S.M."/>
            <person name="Avila-Pacheco J."/>
            <person name="Jiang X."/>
            <person name="Kearney S.M."/>
            <person name="Perrotta A.R."/>
            <person name="Berdy B."/>
            <person name="Zhao S."/>
            <person name="Lieberman T.D."/>
            <person name="Swanson P.K."/>
            <person name="Smith M."/>
            <person name="Roesemann S."/>
            <person name="Alexander J.E."/>
            <person name="Rich S.A."/>
            <person name="Livny J."/>
            <person name="Vlamakis H."/>
            <person name="Clish C."/>
            <person name="Bullock K."/>
            <person name="Deik A."/>
            <person name="Scott J."/>
            <person name="Pierce K.A."/>
            <person name="Xavier R.J."/>
            <person name="Alm E.J."/>
        </authorList>
    </citation>
    <scope>NUCLEOTIDE SEQUENCE [LARGE SCALE GENOMIC DNA]</scope>
    <source>
        <strain evidence="7 8">BIOML-A7</strain>
    </source>
</reference>
<dbReference type="InterPro" id="IPR050833">
    <property type="entry name" value="Poly_Biosynth_Transport"/>
</dbReference>
<feature type="transmembrane region" description="Helical" evidence="6">
    <location>
        <begin position="328"/>
        <end position="348"/>
    </location>
</feature>
<feature type="transmembrane region" description="Helical" evidence="6">
    <location>
        <begin position="141"/>
        <end position="161"/>
    </location>
</feature>
<dbReference type="Pfam" id="PF01943">
    <property type="entry name" value="Polysacc_synt"/>
    <property type="match status" value="1"/>
</dbReference>
<dbReference type="PANTHER" id="PTHR30250">
    <property type="entry name" value="PST FAMILY PREDICTED COLANIC ACID TRANSPORTER"/>
    <property type="match status" value="1"/>
</dbReference>
<dbReference type="Proteomes" id="UP000325055">
    <property type="component" value="Unassembled WGS sequence"/>
</dbReference>
<accession>A0A5M6A3Y8</accession>
<comment type="subcellular location">
    <subcellularLocation>
        <location evidence="1">Cell membrane</location>
        <topology evidence="1">Multi-pass membrane protein</topology>
    </subcellularLocation>
</comment>
<protein>
    <submittedName>
        <fullName evidence="7">Oligosaccharide flippase family protein</fullName>
    </submittedName>
</protein>
<feature type="transmembrane region" description="Helical" evidence="6">
    <location>
        <begin position="414"/>
        <end position="434"/>
    </location>
</feature>
<evidence type="ECO:0000256" key="5">
    <source>
        <dbReference type="ARBA" id="ARBA00023136"/>
    </source>
</evidence>
<comment type="caution">
    <text evidence="7">The sequence shown here is derived from an EMBL/GenBank/DDBJ whole genome shotgun (WGS) entry which is preliminary data.</text>
</comment>
<feature type="transmembrane region" description="Helical" evidence="6">
    <location>
        <begin position="56"/>
        <end position="77"/>
    </location>
</feature>
<feature type="transmembrane region" description="Helical" evidence="6">
    <location>
        <begin position="173"/>
        <end position="196"/>
    </location>
</feature>
<evidence type="ECO:0000256" key="4">
    <source>
        <dbReference type="ARBA" id="ARBA00022989"/>
    </source>
</evidence>
<organism evidence="7 8">
    <name type="scientific">Bacteroides cellulosilyticus</name>
    <dbReference type="NCBI Taxonomy" id="246787"/>
    <lineage>
        <taxon>Bacteria</taxon>
        <taxon>Pseudomonadati</taxon>
        <taxon>Bacteroidota</taxon>
        <taxon>Bacteroidia</taxon>
        <taxon>Bacteroidales</taxon>
        <taxon>Bacteroidaceae</taxon>
        <taxon>Bacteroides</taxon>
    </lineage>
</organism>
<sequence length="452" mass="51548">MKSIVWYIKFHILSSNSRTLNIQKNIVASLFIKTISIIISLLLVPITIGFVNTVQYGVWLTLSSVIGWFTFFDLGLTHGFRNKFAEAKANNNDDLARTYVSTTYFTLILIFVIVGTILLLVNSFVNWALILNISDSYAKELPSVFVVIIIFFCMQMVLKTMNALLNADQKPALASFIDMVGQIGVLLIIIVLVNVTVGTLLWLAYVISAIPVIVLIFFSIYFYNNRYKKYAPSFKYIKLTKCKDIMCIGGKFFIIQISWLLIFQSVNIILLHIQGPESVSIYNVVYKYFNSIIMVFSIFTTPFWSAFTEAYVKKEYEWMRNSYQKLNYLSLLFSLLVIVATLVSPIIFDLWLGEKMKIPYVYSVAMGVYVIIMIRSNLYITLIAGMGKVLIQTIVDVFFALFSIPLLIFSCKIYGIVGVVFVSCFMPVVQSALGRIQLNKILQRNAFGIWNK</sequence>
<dbReference type="EMBL" id="VVYW01000042">
    <property type="protein sequence ID" value="KAA5402053.1"/>
    <property type="molecule type" value="Genomic_DNA"/>
</dbReference>
<evidence type="ECO:0000256" key="2">
    <source>
        <dbReference type="ARBA" id="ARBA00022475"/>
    </source>
</evidence>
<feature type="transmembrane region" description="Helical" evidence="6">
    <location>
        <begin position="202"/>
        <end position="224"/>
    </location>
</feature>
<evidence type="ECO:0000256" key="6">
    <source>
        <dbReference type="SAM" id="Phobius"/>
    </source>
</evidence>
<keyword evidence="5 6" id="KW-0472">Membrane</keyword>
<feature type="transmembrane region" description="Helical" evidence="6">
    <location>
        <begin position="360"/>
        <end position="382"/>
    </location>
</feature>
<keyword evidence="3 6" id="KW-0812">Transmembrane</keyword>
<keyword evidence="4 6" id="KW-1133">Transmembrane helix</keyword>
<evidence type="ECO:0000313" key="7">
    <source>
        <dbReference type="EMBL" id="KAA5402053.1"/>
    </source>
</evidence>
<dbReference type="GO" id="GO:0005886">
    <property type="term" value="C:plasma membrane"/>
    <property type="evidence" value="ECO:0007669"/>
    <property type="project" value="UniProtKB-SubCell"/>
</dbReference>
<evidence type="ECO:0000256" key="3">
    <source>
        <dbReference type="ARBA" id="ARBA00022692"/>
    </source>
</evidence>
<keyword evidence="2" id="KW-1003">Cell membrane</keyword>
<evidence type="ECO:0000256" key="1">
    <source>
        <dbReference type="ARBA" id="ARBA00004651"/>
    </source>
</evidence>
<dbReference type="RefSeq" id="WP_149950744.1">
    <property type="nucleotide sequence ID" value="NZ_RCXI01000043.1"/>
</dbReference>
<dbReference type="InterPro" id="IPR002797">
    <property type="entry name" value="Polysacc_synth"/>
</dbReference>